<dbReference type="EMBL" id="JACHFM010000001">
    <property type="protein sequence ID" value="MBB5221216.1"/>
    <property type="molecule type" value="Genomic_DNA"/>
</dbReference>
<organism evidence="1 2">
    <name type="scientific">Amaricoccus macauensis</name>
    <dbReference type="NCBI Taxonomy" id="57001"/>
    <lineage>
        <taxon>Bacteria</taxon>
        <taxon>Pseudomonadati</taxon>
        <taxon>Pseudomonadota</taxon>
        <taxon>Alphaproteobacteria</taxon>
        <taxon>Rhodobacterales</taxon>
        <taxon>Paracoccaceae</taxon>
        <taxon>Amaricoccus</taxon>
    </lineage>
</organism>
<keyword evidence="1" id="KW-0966">Cell projection</keyword>
<dbReference type="RefSeq" id="WP_184147609.1">
    <property type="nucleotide sequence ID" value="NZ_JACHFM010000001.1"/>
</dbReference>
<gene>
    <name evidence="1" type="ORF">HNP73_001137</name>
</gene>
<keyword evidence="1" id="KW-0282">Flagellum</keyword>
<protein>
    <submittedName>
        <fullName evidence="1">Flagellar protein FlaF</fullName>
    </submittedName>
</protein>
<reference evidence="1 2" key="1">
    <citation type="submission" date="2020-08" db="EMBL/GenBank/DDBJ databases">
        <title>Genomic Encyclopedia of Type Strains, Phase IV (KMG-IV): sequencing the most valuable type-strain genomes for metagenomic binning, comparative biology and taxonomic classification.</title>
        <authorList>
            <person name="Goeker M."/>
        </authorList>
    </citation>
    <scope>NUCLEOTIDE SEQUENCE [LARGE SCALE GENOMIC DNA]</scope>
    <source>
        <strain evidence="1 2">DSM 101730</strain>
    </source>
</reference>
<dbReference type="AlphaFoldDB" id="A0A840SMX4"/>
<dbReference type="Proteomes" id="UP000549457">
    <property type="component" value="Unassembled WGS sequence"/>
</dbReference>
<evidence type="ECO:0000313" key="1">
    <source>
        <dbReference type="EMBL" id="MBB5221216.1"/>
    </source>
</evidence>
<proteinExistence type="predicted"/>
<evidence type="ECO:0000313" key="2">
    <source>
        <dbReference type="Proteomes" id="UP000549457"/>
    </source>
</evidence>
<comment type="caution">
    <text evidence="1">The sequence shown here is derived from an EMBL/GenBank/DDBJ whole genome shotgun (WGS) entry which is preliminary data.</text>
</comment>
<dbReference type="InterPro" id="IPR010845">
    <property type="entry name" value="FlaF"/>
</dbReference>
<keyword evidence="2" id="KW-1185">Reference proteome</keyword>
<sequence>MTPNANARAAYGNTVATRSARDAEYSAFANVTRRLRDAHDLGKSDFPGLCRAVLENSRLWGMLEDDLIDDRNQLPPTLRAQLVSLAAFVHRHGRAVIGRRANAEALIDINTAIMKGLRGDAEIAA</sequence>
<dbReference type="Pfam" id="PF07309">
    <property type="entry name" value="FlaF"/>
    <property type="match status" value="1"/>
</dbReference>
<accession>A0A840SMX4</accession>
<keyword evidence="1" id="KW-0969">Cilium</keyword>
<dbReference type="NCBIfam" id="NF009435">
    <property type="entry name" value="PRK12794.1"/>
    <property type="match status" value="1"/>
</dbReference>
<dbReference type="GO" id="GO:0044781">
    <property type="term" value="P:bacterial-type flagellum organization"/>
    <property type="evidence" value="ECO:0007669"/>
    <property type="project" value="InterPro"/>
</dbReference>
<name>A0A840SMX4_9RHOB</name>